<dbReference type="EMBL" id="JBIASD010000036">
    <property type="protein sequence ID" value="MFF3670856.1"/>
    <property type="molecule type" value="Genomic_DNA"/>
</dbReference>
<protein>
    <submittedName>
        <fullName evidence="2">Amidase domain-containing protein</fullName>
    </submittedName>
</protein>
<feature type="region of interest" description="Disordered" evidence="1">
    <location>
        <begin position="112"/>
        <end position="132"/>
    </location>
</feature>
<evidence type="ECO:0000313" key="2">
    <source>
        <dbReference type="EMBL" id="MFF3670856.1"/>
    </source>
</evidence>
<evidence type="ECO:0000313" key="3">
    <source>
        <dbReference type="Proteomes" id="UP001602013"/>
    </source>
</evidence>
<sequence length="132" mass="15211">MEAWRRIRSPSCRRWTTALRINRRSEGSWWERGWKGDSFTFAAANKNYEHFLRQRFGQSDQTRATVSATYTPTDSRLSNVKIGDTIYFLNRKTDEYTHMGIVTDVKRGLRSTSSRCTSPSTAEMAARVPAPP</sequence>
<comment type="caution">
    <text evidence="2">The sequence shown here is derived from an EMBL/GenBank/DDBJ whole genome shotgun (WGS) entry which is preliminary data.</text>
</comment>
<dbReference type="Proteomes" id="UP001602013">
    <property type="component" value="Unassembled WGS sequence"/>
</dbReference>
<accession>A0ABW6T0Q1</accession>
<proteinExistence type="predicted"/>
<organism evidence="2 3">
    <name type="scientific">Microtetraspora malaysiensis</name>
    <dbReference type="NCBI Taxonomy" id="161358"/>
    <lineage>
        <taxon>Bacteria</taxon>
        <taxon>Bacillati</taxon>
        <taxon>Actinomycetota</taxon>
        <taxon>Actinomycetes</taxon>
        <taxon>Streptosporangiales</taxon>
        <taxon>Streptosporangiaceae</taxon>
        <taxon>Microtetraspora</taxon>
    </lineage>
</organism>
<keyword evidence="3" id="KW-1185">Reference proteome</keyword>
<gene>
    <name evidence="2" type="ORF">ACFYXI_35230</name>
</gene>
<feature type="compositionally biased region" description="Low complexity" evidence="1">
    <location>
        <begin position="112"/>
        <end position="121"/>
    </location>
</feature>
<dbReference type="RefSeq" id="WP_387417076.1">
    <property type="nucleotide sequence ID" value="NZ_JBIASD010000036.1"/>
</dbReference>
<name>A0ABW6T0Q1_9ACTN</name>
<reference evidence="2 3" key="1">
    <citation type="submission" date="2024-10" db="EMBL/GenBank/DDBJ databases">
        <title>The Natural Products Discovery Center: Release of the First 8490 Sequenced Strains for Exploring Actinobacteria Biosynthetic Diversity.</title>
        <authorList>
            <person name="Kalkreuter E."/>
            <person name="Kautsar S.A."/>
            <person name="Yang D."/>
            <person name="Bader C.D."/>
            <person name="Teijaro C.N."/>
            <person name="Fluegel L."/>
            <person name="Davis C.M."/>
            <person name="Simpson J.R."/>
            <person name="Lauterbach L."/>
            <person name="Steele A.D."/>
            <person name="Gui C."/>
            <person name="Meng S."/>
            <person name="Li G."/>
            <person name="Viehrig K."/>
            <person name="Ye F."/>
            <person name="Su P."/>
            <person name="Kiefer A.F."/>
            <person name="Nichols A."/>
            <person name="Cepeda A.J."/>
            <person name="Yan W."/>
            <person name="Fan B."/>
            <person name="Jiang Y."/>
            <person name="Adhikari A."/>
            <person name="Zheng C.-J."/>
            <person name="Schuster L."/>
            <person name="Cowan T.M."/>
            <person name="Smanski M.J."/>
            <person name="Chevrette M.G."/>
            <person name="De Carvalho L.P.S."/>
            <person name="Shen B."/>
        </authorList>
    </citation>
    <scope>NUCLEOTIDE SEQUENCE [LARGE SCALE GENOMIC DNA]</scope>
    <source>
        <strain evidence="2 3">NPDC002173</strain>
    </source>
</reference>
<evidence type="ECO:0000256" key="1">
    <source>
        <dbReference type="SAM" id="MobiDB-lite"/>
    </source>
</evidence>